<evidence type="ECO:0000313" key="3">
    <source>
        <dbReference type="Proteomes" id="UP000063308"/>
    </source>
</evidence>
<dbReference type="SUPFAM" id="SSF69118">
    <property type="entry name" value="AhpD-like"/>
    <property type="match status" value="1"/>
</dbReference>
<feature type="domain" description="Carboxymuconolactone decarboxylase-like" evidence="1">
    <location>
        <begin position="55"/>
        <end position="132"/>
    </location>
</feature>
<proteinExistence type="predicted"/>
<evidence type="ECO:0000313" key="2">
    <source>
        <dbReference type="EMBL" id="BAR57469.1"/>
    </source>
</evidence>
<dbReference type="NCBIfam" id="TIGR01926">
    <property type="entry name" value="peroxid_rel"/>
    <property type="match status" value="1"/>
</dbReference>
<gene>
    <name evidence="2" type="ORF">NK6_4301</name>
</gene>
<dbReference type="NCBIfam" id="TIGR00778">
    <property type="entry name" value="ahpD_dom"/>
    <property type="match status" value="1"/>
</dbReference>
<dbReference type="PANTHER" id="PTHR35446">
    <property type="entry name" value="SI:CH211-175M2.5"/>
    <property type="match status" value="1"/>
</dbReference>
<sequence length="195" mass="21193">MSEVVHNFTATIPTWSPYVTPVELASATSEQLAAMKVTPSNKGVSPYVLTLAHDPESLAVRSPLFNLIMYGKDGLSPAERELGALSASVVNRCIYCAAVHASRFISYSWRNDVVEEIFVDERDATLEARQQALFNFATKLSTTPIEATAEDARALGEAGLSELEQLDLVLSAAIFGWANRLMHTLGEPLARPEAP</sequence>
<dbReference type="InterPro" id="IPR029032">
    <property type="entry name" value="AhpD-like"/>
</dbReference>
<evidence type="ECO:0000259" key="1">
    <source>
        <dbReference type="Pfam" id="PF02627"/>
    </source>
</evidence>
<organism evidence="2 3">
    <name type="scientific">Bradyrhizobium diazoefficiens</name>
    <dbReference type="NCBI Taxonomy" id="1355477"/>
    <lineage>
        <taxon>Bacteria</taxon>
        <taxon>Pseudomonadati</taxon>
        <taxon>Pseudomonadota</taxon>
        <taxon>Alphaproteobacteria</taxon>
        <taxon>Hyphomicrobiales</taxon>
        <taxon>Nitrobacteraceae</taxon>
        <taxon>Bradyrhizobium</taxon>
    </lineage>
</organism>
<dbReference type="InterPro" id="IPR004675">
    <property type="entry name" value="AhpD_core"/>
</dbReference>
<dbReference type="Gene3D" id="1.20.1290.10">
    <property type="entry name" value="AhpD-like"/>
    <property type="match status" value="1"/>
</dbReference>
<dbReference type="PANTHER" id="PTHR35446:SF2">
    <property type="entry name" value="CARBOXYMUCONOLACTONE DECARBOXYLASE-LIKE DOMAIN-CONTAINING PROTEIN"/>
    <property type="match status" value="1"/>
</dbReference>
<dbReference type="InterPro" id="IPR003779">
    <property type="entry name" value="CMD-like"/>
</dbReference>
<name>A0A0E4BQJ1_9BRAD</name>
<dbReference type="Proteomes" id="UP000063308">
    <property type="component" value="Chromosome"/>
</dbReference>
<dbReference type="GO" id="GO:0051920">
    <property type="term" value="F:peroxiredoxin activity"/>
    <property type="evidence" value="ECO:0007669"/>
    <property type="project" value="InterPro"/>
</dbReference>
<dbReference type="Pfam" id="PF02627">
    <property type="entry name" value="CMD"/>
    <property type="match status" value="1"/>
</dbReference>
<reference evidence="2 3" key="1">
    <citation type="submission" date="2014-11" db="EMBL/GenBank/DDBJ databases">
        <title>Symbiosis island explosion on the genome of extra-slow-growing strains of soybean bradyrhizobia with massive insertion sequences.</title>
        <authorList>
            <person name="Iida T."/>
            <person name="Minamisawa K."/>
        </authorList>
    </citation>
    <scope>NUCLEOTIDE SEQUENCE [LARGE SCALE GENOMIC DNA]</scope>
    <source>
        <strain evidence="2 3">NK6</strain>
    </source>
</reference>
<accession>A0A0E4BQJ1</accession>
<dbReference type="InterPro" id="IPR010195">
    <property type="entry name" value="Uncharacterised_peroxidase-rel"/>
</dbReference>
<dbReference type="RefSeq" id="WP_060909832.1">
    <property type="nucleotide sequence ID" value="NZ_CP126038.1"/>
</dbReference>
<dbReference type="AlphaFoldDB" id="A0A0E4BQJ1"/>
<protein>
    <recommendedName>
        <fullName evidence="1">Carboxymuconolactone decarboxylase-like domain-containing protein</fullName>
    </recommendedName>
</protein>
<dbReference type="EMBL" id="AP014685">
    <property type="protein sequence ID" value="BAR57469.1"/>
    <property type="molecule type" value="Genomic_DNA"/>
</dbReference>